<dbReference type="PANTHER" id="PTHR46084:SF1">
    <property type="entry name" value="PROTEIN MALE DISCOVERER 2"/>
    <property type="match status" value="1"/>
</dbReference>
<dbReference type="InterPro" id="IPR001245">
    <property type="entry name" value="Ser-Thr/Tyr_kinase_cat_dom"/>
</dbReference>
<dbReference type="Gene3D" id="3.80.10.10">
    <property type="entry name" value="Ribonuclease Inhibitor"/>
    <property type="match status" value="1"/>
</dbReference>
<dbReference type="FunFam" id="3.80.10.10:FF:000400">
    <property type="entry name" value="Nuclear pore complex protein NUP107"/>
    <property type="match status" value="1"/>
</dbReference>
<evidence type="ECO:0000259" key="17">
    <source>
        <dbReference type="PROSITE" id="PS50011"/>
    </source>
</evidence>
<keyword evidence="7" id="KW-0732">Signal</keyword>
<dbReference type="EMBL" id="DF973781">
    <property type="protein sequence ID" value="GAU39863.1"/>
    <property type="molecule type" value="Genomic_DNA"/>
</dbReference>
<evidence type="ECO:0000256" key="2">
    <source>
        <dbReference type="ARBA" id="ARBA00004191"/>
    </source>
</evidence>
<keyword evidence="3" id="KW-0134">Cell wall</keyword>
<dbReference type="InterPro" id="IPR032675">
    <property type="entry name" value="LRR_dom_sf"/>
</dbReference>
<evidence type="ECO:0000313" key="18">
    <source>
        <dbReference type="EMBL" id="GAU39863.1"/>
    </source>
</evidence>
<evidence type="ECO:0000256" key="8">
    <source>
        <dbReference type="ARBA" id="ARBA00022737"/>
    </source>
</evidence>
<evidence type="ECO:0000256" key="1">
    <source>
        <dbReference type="ARBA" id="ARBA00004170"/>
    </source>
</evidence>
<feature type="region of interest" description="Disordered" evidence="15">
    <location>
        <begin position="314"/>
        <end position="339"/>
    </location>
</feature>
<keyword evidence="12" id="KW-1015">Disulfide bond</keyword>
<dbReference type="Pfam" id="PF07714">
    <property type="entry name" value="PK_Tyr_Ser-Thr"/>
    <property type="match status" value="1"/>
</dbReference>
<keyword evidence="11 16" id="KW-0472">Membrane</keyword>
<evidence type="ECO:0000256" key="10">
    <source>
        <dbReference type="ARBA" id="ARBA00022989"/>
    </source>
</evidence>
<keyword evidence="8" id="KW-0677">Repeat</keyword>
<evidence type="ECO:0000256" key="9">
    <source>
        <dbReference type="ARBA" id="ARBA00022821"/>
    </source>
</evidence>
<dbReference type="PROSITE" id="PS50011">
    <property type="entry name" value="PROTEIN_KINASE_DOM"/>
    <property type="match status" value="1"/>
</dbReference>
<dbReference type="Gene3D" id="3.30.200.20">
    <property type="entry name" value="Phosphorylase Kinase, domain 1"/>
    <property type="match status" value="1"/>
</dbReference>
<dbReference type="Pfam" id="PF00560">
    <property type="entry name" value="LRR_1"/>
    <property type="match status" value="1"/>
</dbReference>
<evidence type="ECO:0000256" key="12">
    <source>
        <dbReference type="ARBA" id="ARBA00023157"/>
    </source>
</evidence>
<dbReference type="SUPFAM" id="SSF56112">
    <property type="entry name" value="Protein kinase-like (PK-like)"/>
    <property type="match status" value="1"/>
</dbReference>
<dbReference type="Proteomes" id="UP000242715">
    <property type="component" value="Unassembled WGS sequence"/>
</dbReference>
<keyword evidence="6 16" id="KW-0812">Transmembrane</keyword>
<evidence type="ECO:0000313" key="19">
    <source>
        <dbReference type="Proteomes" id="UP000242715"/>
    </source>
</evidence>
<feature type="compositionally biased region" description="Basic and acidic residues" evidence="15">
    <location>
        <begin position="577"/>
        <end position="586"/>
    </location>
</feature>
<gene>
    <name evidence="18" type="ORF">TSUD_69110</name>
</gene>
<dbReference type="AlphaFoldDB" id="A0A2Z6NCR6"/>
<evidence type="ECO:0000256" key="7">
    <source>
        <dbReference type="ARBA" id="ARBA00022729"/>
    </source>
</evidence>
<dbReference type="SMART" id="SM00220">
    <property type="entry name" value="S_TKc"/>
    <property type="match status" value="1"/>
</dbReference>
<keyword evidence="9" id="KW-0611">Plant defense</keyword>
<evidence type="ECO:0000256" key="6">
    <source>
        <dbReference type="ARBA" id="ARBA00022692"/>
    </source>
</evidence>
<reference evidence="19" key="1">
    <citation type="journal article" date="2017" name="Front. Plant Sci.">
        <title>Climate Clever Clovers: New Paradigm to Reduce the Environmental Footprint of Ruminants by Breeding Low Methanogenic Forages Utilizing Haplotype Variation.</title>
        <authorList>
            <person name="Kaur P."/>
            <person name="Appels R."/>
            <person name="Bayer P.E."/>
            <person name="Keeble-Gagnere G."/>
            <person name="Wang J."/>
            <person name="Hirakawa H."/>
            <person name="Shirasawa K."/>
            <person name="Vercoe P."/>
            <person name="Stefanova K."/>
            <person name="Durmic Z."/>
            <person name="Nichols P."/>
            <person name="Revell C."/>
            <person name="Isobe S.N."/>
            <person name="Edwards D."/>
            <person name="Erskine W."/>
        </authorList>
    </citation>
    <scope>NUCLEOTIDE SEQUENCE [LARGE SCALE GENOMIC DNA]</scope>
    <source>
        <strain evidence="19">cv. Daliak</strain>
    </source>
</reference>
<dbReference type="GO" id="GO:0006952">
    <property type="term" value="P:defense response"/>
    <property type="evidence" value="ECO:0007669"/>
    <property type="project" value="UniProtKB-KW"/>
</dbReference>
<keyword evidence="10 16" id="KW-1133">Transmembrane helix</keyword>
<proteinExistence type="inferred from homology"/>
<accession>A0A2Z6NCR6</accession>
<dbReference type="GO" id="GO:0012505">
    <property type="term" value="C:endomembrane system"/>
    <property type="evidence" value="ECO:0007669"/>
    <property type="project" value="UniProtKB-SubCell"/>
</dbReference>
<evidence type="ECO:0000256" key="14">
    <source>
        <dbReference type="ARBA" id="ARBA00046288"/>
    </source>
</evidence>
<evidence type="ECO:0000256" key="5">
    <source>
        <dbReference type="ARBA" id="ARBA00022614"/>
    </source>
</evidence>
<dbReference type="SUPFAM" id="SSF52058">
    <property type="entry name" value="L domain-like"/>
    <property type="match status" value="1"/>
</dbReference>
<feature type="region of interest" description="Disordered" evidence="15">
    <location>
        <begin position="567"/>
        <end position="586"/>
    </location>
</feature>
<feature type="domain" description="Protein kinase" evidence="17">
    <location>
        <begin position="411"/>
        <end position="680"/>
    </location>
</feature>
<dbReference type="PANTHER" id="PTHR46084">
    <property type="entry name" value="PROTEIN MALE DISCOVERER 2"/>
    <property type="match status" value="1"/>
</dbReference>
<organism evidence="18 19">
    <name type="scientific">Trifolium subterraneum</name>
    <name type="common">Subterranean clover</name>
    <dbReference type="NCBI Taxonomy" id="3900"/>
    <lineage>
        <taxon>Eukaryota</taxon>
        <taxon>Viridiplantae</taxon>
        <taxon>Streptophyta</taxon>
        <taxon>Embryophyta</taxon>
        <taxon>Tracheophyta</taxon>
        <taxon>Spermatophyta</taxon>
        <taxon>Magnoliopsida</taxon>
        <taxon>eudicotyledons</taxon>
        <taxon>Gunneridae</taxon>
        <taxon>Pentapetalae</taxon>
        <taxon>rosids</taxon>
        <taxon>fabids</taxon>
        <taxon>Fabales</taxon>
        <taxon>Fabaceae</taxon>
        <taxon>Papilionoideae</taxon>
        <taxon>50 kb inversion clade</taxon>
        <taxon>NPAAA clade</taxon>
        <taxon>Hologalegina</taxon>
        <taxon>IRL clade</taxon>
        <taxon>Trifolieae</taxon>
        <taxon>Trifolium</taxon>
    </lineage>
</organism>
<dbReference type="Gene3D" id="1.10.510.10">
    <property type="entry name" value="Transferase(Phosphotransferase) domain 1"/>
    <property type="match status" value="1"/>
</dbReference>
<dbReference type="InterPro" id="IPR013210">
    <property type="entry name" value="LRR_N_plant-typ"/>
</dbReference>
<evidence type="ECO:0000256" key="13">
    <source>
        <dbReference type="ARBA" id="ARBA00038043"/>
    </source>
</evidence>
<keyword evidence="19" id="KW-1185">Reference proteome</keyword>
<keyword evidence="5" id="KW-0433">Leucine-rich repeat</keyword>
<name>A0A2Z6NCR6_TRISU</name>
<dbReference type="OrthoDB" id="291737at2759"/>
<sequence>MEECISDRFGFWLRIYVGLITLSAIRQCWALNDEGIALLEFRERITSDPHGALANWNPNDSDPCKWWGVLCVDGKVQMLDLNGLSLEGELTPHLGKLSHLKSLVLCKNNFYGTIPKELGDLDNLELLDLRENNLTGNMPSEIGRLLLLKELLVHDNKIEGISDSLELGNVPSKSLFIDNYSSPLTSLFRCKHRKFAHCLWYRDLKQLNKVDSLAVPFKGALKRYFNAMALPLFKLGKATSDGYEENYCADLPSTDESEVGPNLSNLISSARRKLLDQSSNLAAAPYSGPAIQISYLPITISCGSFPAVPDANKIQNQSAAPPDSPTVSPQDIQTSLPNSSSGALRTLWKYIIIIFAVVFLVLLIVIILCIYRKRAAKVIKPWKTGISGQLQKAFVTGVPKLNRSELETACEDFSNIINSFEKCTVYKGTLSSGVEIAVDSTIISSTEEWTKNMEITYKRKIAALSRVNHKNFTNLIGYCDEEEPFTRMMVFEYAPNGSLFEHLHVKEVEHLDWSARMRIIMGTAYCLQYMHHDLNPPISHSNLNSLSILLTDDFAAKISEISFGKTGLSKASSTTGDESKKSELPPHQCRETDVYNFGVLLLEIISAKLSYSEEQGYLVNWASEYLNDKRNIGCLIDPTLKSFKDNELDVICEVIKECVQSDPRLRPTMQEVTCKLREVLAISPDQAVPRLSPLWWAELEILSVEAT</sequence>
<evidence type="ECO:0000256" key="16">
    <source>
        <dbReference type="SAM" id="Phobius"/>
    </source>
</evidence>
<evidence type="ECO:0000256" key="4">
    <source>
        <dbReference type="ARBA" id="ARBA00022525"/>
    </source>
</evidence>
<evidence type="ECO:0000256" key="11">
    <source>
        <dbReference type="ARBA" id="ARBA00023136"/>
    </source>
</evidence>
<protein>
    <recommendedName>
        <fullName evidence="17">Protein kinase domain-containing protein</fullName>
    </recommendedName>
</protein>
<dbReference type="FunFam" id="3.30.200.20:FF:000489">
    <property type="entry name" value="Inactive receptor-like serine/threonine-protein kinase"/>
    <property type="match status" value="1"/>
</dbReference>
<evidence type="ECO:0000256" key="3">
    <source>
        <dbReference type="ARBA" id="ARBA00022512"/>
    </source>
</evidence>
<dbReference type="Pfam" id="PF08263">
    <property type="entry name" value="LRRNT_2"/>
    <property type="match status" value="1"/>
</dbReference>
<dbReference type="InterPro" id="IPR001611">
    <property type="entry name" value="Leu-rich_rpt"/>
</dbReference>
<keyword evidence="4" id="KW-0964">Secreted</keyword>
<evidence type="ECO:0000256" key="15">
    <source>
        <dbReference type="SAM" id="MobiDB-lite"/>
    </source>
</evidence>
<comment type="subcellular location">
    <subcellularLocation>
        <location evidence="14">Endomembrane system</location>
        <topology evidence="14">Single-pass type I membrane protein</topology>
    </subcellularLocation>
    <subcellularLocation>
        <location evidence="1">Membrane</location>
        <topology evidence="1">Peripheral membrane protein</topology>
    </subcellularLocation>
    <subcellularLocation>
        <location evidence="2">Secreted</location>
        <location evidence="2">Cell wall</location>
    </subcellularLocation>
</comment>
<dbReference type="InterPro" id="IPR000719">
    <property type="entry name" value="Prot_kinase_dom"/>
</dbReference>
<dbReference type="GO" id="GO:0004672">
    <property type="term" value="F:protein kinase activity"/>
    <property type="evidence" value="ECO:0007669"/>
    <property type="project" value="InterPro"/>
</dbReference>
<feature type="transmembrane region" description="Helical" evidence="16">
    <location>
        <begin position="347"/>
        <end position="371"/>
    </location>
</feature>
<comment type="similarity">
    <text evidence="13">Belongs to the polygalacturonase-inhibiting protein family.</text>
</comment>
<dbReference type="GO" id="GO:0005524">
    <property type="term" value="F:ATP binding"/>
    <property type="evidence" value="ECO:0007669"/>
    <property type="project" value="InterPro"/>
</dbReference>
<dbReference type="InterPro" id="IPR011009">
    <property type="entry name" value="Kinase-like_dom_sf"/>
</dbReference>
<dbReference type="GO" id="GO:0016020">
    <property type="term" value="C:membrane"/>
    <property type="evidence" value="ECO:0007669"/>
    <property type="project" value="UniProtKB-SubCell"/>
</dbReference>